<organism evidence="2 3">
    <name type="scientific">Streptococcus suis R61</name>
    <dbReference type="NCBI Taxonomy" id="996306"/>
    <lineage>
        <taxon>Bacteria</taxon>
        <taxon>Bacillati</taxon>
        <taxon>Bacillota</taxon>
        <taxon>Bacilli</taxon>
        <taxon>Lactobacillales</taxon>
        <taxon>Streptococcaceae</taxon>
        <taxon>Streptococcus</taxon>
    </lineage>
</organism>
<accession>A0AA87F932</accession>
<evidence type="ECO:0000313" key="2">
    <source>
        <dbReference type="EMBL" id="EHC03218.1"/>
    </source>
</evidence>
<feature type="transmembrane region" description="Helical" evidence="1">
    <location>
        <begin position="133"/>
        <end position="149"/>
    </location>
</feature>
<feature type="transmembrane region" description="Helical" evidence="1">
    <location>
        <begin position="74"/>
        <end position="95"/>
    </location>
</feature>
<evidence type="ECO:0000256" key="1">
    <source>
        <dbReference type="SAM" id="Phobius"/>
    </source>
</evidence>
<protein>
    <submittedName>
        <fullName evidence="2">Uncharacterized protein</fullName>
    </submittedName>
</protein>
<feature type="transmembrane region" description="Helical" evidence="1">
    <location>
        <begin position="107"/>
        <end position="127"/>
    </location>
</feature>
<dbReference type="InterPro" id="IPR025686">
    <property type="entry name" value="Glucos_trans_II"/>
</dbReference>
<proteinExistence type="predicted"/>
<dbReference type="AlphaFoldDB" id="A0AA87F932"/>
<sequence>MSTKENNKKIVLGVILFLLLVLGLSFYPSFTADTYIHFNRTWMESAINMSRRNGRPFISLFFILMGSLHQAPELYLLISSCLALCFLGLSVWCLARLFEKTEVASSLMAPFLSLIILVNPFIISYFLFVERGMMMFALLMAILATYIRICKPVTHWLLVSTVLATVSMLTYQSFTSLYLMLCLCFAVEKRDVKTAIRSFLISSIPFVVSGLVSLFYLKLFGIGRFNLENLGLVARMLQLLKSLIKAYILGFNIGPDGFLLFSLLLAIGYLLWRVERQLNGTAAEKTRAKLILLALPLLFLLPCALSLVTKAGSGARSTYSAACLVGLFLLLARLDFKKAKLVKGTLVTLYLAVLTLTFNKIFLQQIVVTQLDQNRMQVVQQMVRDYEEKTQIKVTKRAIYTDAHPRWDNQYTDFIDSHSGILNTGSLVKSPVTNLYPFSIYTYMTGEKLERVERDSAIKAYFESKDWSTFSPDQIIIKGDTIHMAVY</sequence>
<feature type="transmembrane region" description="Helical" evidence="1">
    <location>
        <begin position="290"/>
        <end position="308"/>
    </location>
</feature>
<feature type="transmembrane region" description="Helical" evidence="1">
    <location>
        <begin position="314"/>
        <end position="332"/>
    </location>
</feature>
<dbReference type="Pfam" id="PF14264">
    <property type="entry name" value="Glucos_trans_II"/>
    <property type="match status" value="1"/>
</dbReference>
<keyword evidence="1" id="KW-1133">Transmembrane helix</keyword>
<comment type="caution">
    <text evidence="2">The sequence shown here is derived from an EMBL/GenBank/DDBJ whole genome shotgun (WGS) entry which is preliminary data.</text>
</comment>
<evidence type="ECO:0000313" key="3">
    <source>
        <dbReference type="Proteomes" id="UP000004014"/>
    </source>
</evidence>
<feature type="transmembrane region" description="Helical" evidence="1">
    <location>
        <begin position="199"/>
        <end position="220"/>
    </location>
</feature>
<gene>
    <name evidence="2" type="ORF">SSUR61_0738</name>
</gene>
<keyword evidence="1" id="KW-0472">Membrane</keyword>
<name>A0AA87F932_STRSU</name>
<dbReference type="Proteomes" id="UP000004014">
    <property type="component" value="Unassembled WGS sequence"/>
</dbReference>
<feature type="transmembrane region" description="Helical" evidence="1">
    <location>
        <begin position="156"/>
        <end position="179"/>
    </location>
</feature>
<feature type="transmembrane region" description="Helical" evidence="1">
    <location>
        <begin position="344"/>
        <end position="363"/>
    </location>
</feature>
<dbReference type="RefSeq" id="WP_002940746.1">
    <property type="nucleotide sequence ID" value="NZ_AEYY01000022.1"/>
</dbReference>
<dbReference type="EMBL" id="AEYY01000022">
    <property type="protein sequence ID" value="EHC03218.1"/>
    <property type="molecule type" value="Genomic_DNA"/>
</dbReference>
<feature type="transmembrane region" description="Helical" evidence="1">
    <location>
        <begin position="257"/>
        <end position="274"/>
    </location>
</feature>
<reference evidence="2 3" key="1">
    <citation type="submission" date="2011-03" db="EMBL/GenBank/DDBJ databases">
        <title>Deep-sequencing identification of multiple resistance mechanism for the high antibiotic-resistance strain Streptococcus suis R61.</title>
        <authorList>
            <person name="Hu P."/>
            <person name="Yang M."/>
            <person name="Jin M."/>
            <person name="Xiao J."/>
        </authorList>
    </citation>
    <scope>NUCLEOTIDE SEQUENCE [LARGE SCALE GENOMIC DNA]</scope>
    <source>
        <strain evidence="2 3">R61</strain>
    </source>
</reference>
<keyword evidence="1" id="KW-0812">Transmembrane</keyword>